<sequence length="135" mass="15312">MIFSLGQLFGYENFPVLLDNVFIEISDLTKNKTQLPILWTLSLMAPTPPSTCNRGKDKYSWSRESVVVVVVETSLKEKVEIECHVCNDWFQTLETCGHFPLMFKLGLKDRLCVSILIRYDVLLVSLGQILARASG</sequence>
<keyword evidence="2" id="KW-1185">Reference proteome</keyword>
<gene>
    <name evidence="1" type="ORF">VNO77_32999</name>
</gene>
<accession>A0AAN9KCJ6</accession>
<protein>
    <submittedName>
        <fullName evidence="1">Uncharacterized protein</fullName>
    </submittedName>
</protein>
<evidence type="ECO:0000313" key="1">
    <source>
        <dbReference type="EMBL" id="KAK7314474.1"/>
    </source>
</evidence>
<name>A0AAN9KCJ6_CANGL</name>
<dbReference type="AlphaFoldDB" id="A0AAN9KCJ6"/>
<organism evidence="1 2">
    <name type="scientific">Canavalia gladiata</name>
    <name type="common">Sword bean</name>
    <name type="synonym">Dolichos gladiatus</name>
    <dbReference type="NCBI Taxonomy" id="3824"/>
    <lineage>
        <taxon>Eukaryota</taxon>
        <taxon>Viridiplantae</taxon>
        <taxon>Streptophyta</taxon>
        <taxon>Embryophyta</taxon>
        <taxon>Tracheophyta</taxon>
        <taxon>Spermatophyta</taxon>
        <taxon>Magnoliopsida</taxon>
        <taxon>eudicotyledons</taxon>
        <taxon>Gunneridae</taxon>
        <taxon>Pentapetalae</taxon>
        <taxon>rosids</taxon>
        <taxon>fabids</taxon>
        <taxon>Fabales</taxon>
        <taxon>Fabaceae</taxon>
        <taxon>Papilionoideae</taxon>
        <taxon>50 kb inversion clade</taxon>
        <taxon>NPAAA clade</taxon>
        <taxon>indigoferoid/millettioid clade</taxon>
        <taxon>Phaseoleae</taxon>
        <taxon>Canavalia</taxon>
    </lineage>
</organism>
<reference evidence="1 2" key="1">
    <citation type="submission" date="2024-01" db="EMBL/GenBank/DDBJ databases">
        <title>The genomes of 5 underutilized Papilionoideae crops provide insights into root nodulation and disease resistanc.</title>
        <authorList>
            <person name="Jiang F."/>
        </authorList>
    </citation>
    <scope>NUCLEOTIDE SEQUENCE [LARGE SCALE GENOMIC DNA]</scope>
    <source>
        <strain evidence="1">LVBAO_FW01</strain>
        <tissue evidence="1">Leaves</tissue>
    </source>
</reference>
<comment type="caution">
    <text evidence="1">The sequence shown here is derived from an EMBL/GenBank/DDBJ whole genome shotgun (WGS) entry which is preliminary data.</text>
</comment>
<dbReference type="Proteomes" id="UP001367508">
    <property type="component" value="Unassembled WGS sequence"/>
</dbReference>
<proteinExistence type="predicted"/>
<dbReference type="EMBL" id="JAYMYQ010000008">
    <property type="protein sequence ID" value="KAK7314474.1"/>
    <property type="molecule type" value="Genomic_DNA"/>
</dbReference>
<evidence type="ECO:0000313" key="2">
    <source>
        <dbReference type="Proteomes" id="UP001367508"/>
    </source>
</evidence>